<dbReference type="PROSITE" id="PS00092">
    <property type="entry name" value="N6_MTASE"/>
    <property type="match status" value="1"/>
</dbReference>
<evidence type="ECO:0000313" key="8">
    <source>
        <dbReference type="EMBL" id="MFC4077331.1"/>
    </source>
</evidence>
<dbReference type="PANTHER" id="PTHR18895:SF74">
    <property type="entry name" value="MTRF1L RELEASE FACTOR GLUTAMINE METHYLTRANSFERASE"/>
    <property type="match status" value="1"/>
</dbReference>
<feature type="domain" description="Release factor glutamine methyltransferase N-terminal" evidence="7">
    <location>
        <begin position="13"/>
        <end position="81"/>
    </location>
</feature>
<evidence type="ECO:0000256" key="1">
    <source>
        <dbReference type="ARBA" id="ARBA00022603"/>
    </source>
</evidence>
<dbReference type="GO" id="GO:0032259">
    <property type="term" value="P:methylation"/>
    <property type="evidence" value="ECO:0007669"/>
    <property type="project" value="UniProtKB-KW"/>
</dbReference>
<sequence length="294" mass="32773">MKKRQETTVLKAWREEAHRLVNAGVENGSFEVEVMLRSILGWERTRFFMEMDRPLDEETLHTLKDWVEKRKLGVPLQYLTGEQEFYGRSFCVGPQVLIPRPDTETLVEAVLQKAQAIWGEQPITVADIGTGSGILAVTLAAERPDWSLIAVDRSPSALAMAKRNAERHGVSSHIAFQEGDWLLPLIREGIHADLIISNPPYIPTPEVERLDREVREHEPRIALDGGVDGLTPYREILKQAPSVLNKPGVVAFEIGWDQGSAVTQMGSSLPGAAESTVLTDLAGRDRVVVMRVNR</sequence>
<dbReference type="CDD" id="cd02440">
    <property type="entry name" value="AdoMet_MTases"/>
    <property type="match status" value="1"/>
</dbReference>
<dbReference type="SUPFAM" id="SSF53335">
    <property type="entry name" value="S-adenosyl-L-methionine-dependent methyltransferases"/>
    <property type="match status" value="1"/>
</dbReference>
<dbReference type="InterPro" id="IPR007848">
    <property type="entry name" value="Small_mtfrase_dom"/>
</dbReference>
<evidence type="ECO:0000256" key="2">
    <source>
        <dbReference type="ARBA" id="ARBA00022679"/>
    </source>
</evidence>
<dbReference type="Gene3D" id="3.40.50.150">
    <property type="entry name" value="Vaccinia Virus protein VP39"/>
    <property type="match status" value="1"/>
</dbReference>
<dbReference type="InterPro" id="IPR004556">
    <property type="entry name" value="HemK-like"/>
</dbReference>
<dbReference type="GO" id="GO:0102559">
    <property type="term" value="F:peptide chain release factor N(5)-glutamine methyltransferase activity"/>
    <property type="evidence" value="ECO:0007669"/>
    <property type="project" value="UniProtKB-EC"/>
</dbReference>
<comment type="function">
    <text evidence="5">Methylates the class 1 translation termination release factors RF1/PrfA and RF2/PrfB on the glutamine residue of the universally conserved GGQ motif.</text>
</comment>
<dbReference type="EC" id="2.1.1.297" evidence="5"/>
<dbReference type="Proteomes" id="UP001595843">
    <property type="component" value="Unassembled WGS sequence"/>
</dbReference>
<feature type="domain" description="Methyltransferase small" evidence="6">
    <location>
        <begin position="124"/>
        <end position="201"/>
    </location>
</feature>
<dbReference type="HAMAP" id="MF_02126">
    <property type="entry name" value="RF_methyltr_PrmC"/>
    <property type="match status" value="1"/>
</dbReference>
<evidence type="ECO:0000259" key="6">
    <source>
        <dbReference type="Pfam" id="PF05175"/>
    </source>
</evidence>
<keyword evidence="2 5" id="KW-0808">Transferase</keyword>
<feature type="binding site" evidence="5">
    <location>
        <position position="198"/>
    </location>
    <ligand>
        <name>S-adenosyl-L-methionine</name>
        <dbReference type="ChEBI" id="CHEBI:59789"/>
    </ligand>
</feature>
<evidence type="ECO:0000256" key="5">
    <source>
        <dbReference type="HAMAP-Rule" id="MF_02126"/>
    </source>
</evidence>
<name>A0ABV8JEF4_9BACL</name>
<feature type="binding site" evidence="5">
    <location>
        <begin position="129"/>
        <end position="133"/>
    </location>
    <ligand>
        <name>S-adenosyl-L-methionine</name>
        <dbReference type="ChEBI" id="CHEBI:59789"/>
    </ligand>
</feature>
<comment type="catalytic activity">
    <reaction evidence="4 5">
        <text>L-glutaminyl-[peptide chain release factor] + S-adenosyl-L-methionine = N(5)-methyl-L-glutaminyl-[peptide chain release factor] + S-adenosyl-L-homocysteine + H(+)</text>
        <dbReference type="Rhea" id="RHEA:42896"/>
        <dbReference type="Rhea" id="RHEA-COMP:10271"/>
        <dbReference type="Rhea" id="RHEA-COMP:10272"/>
        <dbReference type="ChEBI" id="CHEBI:15378"/>
        <dbReference type="ChEBI" id="CHEBI:30011"/>
        <dbReference type="ChEBI" id="CHEBI:57856"/>
        <dbReference type="ChEBI" id="CHEBI:59789"/>
        <dbReference type="ChEBI" id="CHEBI:61891"/>
        <dbReference type="EC" id="2.1.1.297"/>
    </reaction>
</comment>
<organism evidence="8 9">
    <name type="scientific">Salinithrix halophila</name>
    <dbReference type="NCBI Taxonomy" id="1485204"/>
    <lineage>
        <taxon>Bacteria</taxon>
        <taxon>Bacillati</taxon>
        <taxon>Bacillota</taxon>
        <taxon>Bacilli</taxon>
        <taxon>Bacillales</taxon>
        <taxon>Thermoactinomycetaceae</taxon>
        <taxon>Salinithrix</taxon>
    </lineage>
</organism>
<evidence type="ECO:0000313" key="9">
    <source>
        <dbReference type="Proteomes" id="UP001595843"/>
    </source>
</evidence>
<dbReference type="EMBL" id="JBHSAP010000015">
    <property type="protein sequence ID" value="MFC4077331.1"/>
    <property type="molecule type" value="Genomic_DNA"/>
</dbReference>
<dbReference type="InterPro" id="IPR019874">
    <property type="entry name" value="RF_methyltr_PrmC"/>
</dbReference>
<dbReference type="InterPro" id="IPR050320">
    <property type="entry name" value="N5-glutamine_MTase"/>
</dbReference>
<dbReference type="InterPro" id="IPR040758">
    <property type="entry name" value="PrmC_N"/>
</dbReference>
<keyword evidence="1 5" id="KW-0489">Methyltransferase</keyword>
<evidence type="ECO:0000256" key="4">
    <source>
        <dbReference type="ARBA" id="ARBA00048391"/>
    </source>
</evidence>
<evidence type="ECO:0000259" key="7">
    <source>
        <dbReference type="Pfam" id="PF17827"/>
    </source>
</evidence>
<comment type="caution">
    <text evidence="8">The sequence shown here is derived from an EMBL/GenBank/DDBJ whole genome shotgun (WGS) entry which is preliminary data.</text>
</comment>
<dbReference type="Gene3D" id="1.10.8.10">
    <property type="entry name" value="DNA helicase RuvA subunit, C-terminal domain"/>
    <property type="match status" value="1"/>
</dbReference>
<evidence type="ECO:0000256" key="3">
    <source>
        <dbReference type="ARBA" id="ARBA00022691"/>
    </source>
</evidence>
<protein>
    <recommendedName>
        <fullName evidence="5">Release factor glutamine methyltransferase</fullName>
        <shortName evidence="5">RF MTase</shortName>
        <ecNumber evidence="5">2.1.1.297</ecNumber>
    </recommendedName>
    <alternativeName>
        <fullName evidence="5">N5-glutamine methyltransferase PrmC</fullName>
    </alternativeName>
    <alternativeName>
        <fullName evidence="5">Protein-(glutamine-N5) MTase PrmC</fullName>
    </alternativeName>
    <alternativeName>
        <fullName evidence="5">Protein-glutamine N-methyltransferase PrmC</fullName>
    </alternativeName>
</protein>
<dbReference type="Pfam" id="PF17827">
    <property type="entry name" value="PrmC_N"/>
    <property type="match status" value="1"/>
</dbReference>
<dbReference type="InterPro" id="IPR029063">
    <property type="entry name" value="SAM-dependent_MTases_sf"/>
</dbReference>
<dbReference type="InterPro" id="IPR002052">
    <property type="entry name" value="DNA_methylase_N6_adenine_CS"/>
</dbReference>
<reference evidence="9" key="1">
    <citation type="journal article" date="2019" name="Int. J. Syst. Evol. Microbiol.">
        <title>The Global Catalogue of Microorganisms (GCM) 10K type strain sequencing project: providing services to taxonomists for standard genome sequencing and annotation.</title>
        <authorList>
            <consortium name="The Broad Institute Genomics Platform"/>
            <consortium name="The Broad Institute Genome Sequencing Center for Infectious Disease"/>
            <person name="Wu L."/>
            <person name="Ma J."/>
        </authorList>
    </citation>
    <scope>NUCLEOTIDE SEQUENCE [LARGE SCALE GENOMIC DNA]</scope>
    <source>
        <strain evidence="9">IBRC-M 10813</strain>
    </source>
</reference>
<gene>
    <name evidence="5 8" type="primary">prmC</name>
    <name evidence="8" type="ORF">ACFOUO_11025</name>
</gene>
<proteinExistence type="inferred from homology"/>
<dbReference type="NCBIfam" id="TIGR03534">
    <property type="entry name" value="RF_mod_PrmC"/>
    <property type="match status" value="1"/>
</dbReference>
<feature type="binding site" evidence="5">
    <location>
        <begin position="198"/>
        <end position="201"/>
    </location>
    <ligand>
        <name>substrate</name>
    </ligand>
</feature>
<feature type="binding site" evidence="5">
    <location>
        <position position="181"/>
    </location>
    <ligand>
        <name>S-adenosyl-L-methionine</name>
        <dbReference type="ChEBI" id="CHEBI:59789"/>
    </ligand>
</feature>
<comment type="similarity">
    <text evidence="5">Belongs to the protein N5-glutamine methyltransferase family. PrmC subfamily.</text>
</comment>
<dbReference type="NCBIfam" id="TIGR00536">
    <property type="entry name" value="hemK_fam"/>
    <property type="match status" value="1"/>
</dbReference>
<dbReference type="RefSeq" id="WP_380705131.1">
    <property type="nucleotide sequence ID" value="NZ_JBHSAP010000015.1"/>
</dbReference>
<accession>A0ABV8JEF4</accession>
<dbReference type="PANTHER" id="PTHR18895">
    <property type="entry name" value="HEMK METHYLTRANSFERASE"/>
    <property type="match status" value="1"/>
</dbReference>
<feature type="binding site" evidence="5">
    <location>
        <position position="152"/>
    </location>
    <ligand>
        <name>S-adenosyl-L-methionine</name>
        <dbReference type="ChEBI" id="CHEBI:59789"/>
    </ligand>
</feature>
<keyword evidence="9" id="KW-1185">Reference proteome</keyword>
<keyword evidence="3 5" id="KW-0949">S-adenosyl-L-methionine</keyword>
<dbReference type="Pfam" id="PF05175">
    <property type="entry name" value="MTS"/>
    <property type="match status" value="1"/>
</dbReference>